<name>A0A5P1FTR3_ASPOF</name>
<reference evidence="2" key="1">
    <citation type="journal article" date="2017" name="Nat. Commun.">
        <title>The asparagus genome sheds light on the origin and evolution of a young Y chromosome.</title>
        <authorList>
            <person name="Harkess A."/>
            <person name="Zhou J."/>
            <person name="Xu C."/>
            <person name="Bowers J.E."/>
            <person name="Van der Hulst R."/>
            <person name="Ayyampalayam S."/>
            <person name="Mercati F."/>
            <person name="Riccardi P."/>
            <person name="McKain M.R."/>
            <person name="Kakrana A."/>
            <person name="Tang H."/>
            <person name="Ray J."/>
            <person name="Groenendijk J."/>
            <person name="Arikit S."/>
            <person name="Mathioni S.M."/>
            <person name="Nakano M."/>
            <person name="Shan H."/>
            <person name="Telgmann-Rauber A."/>
            <person name="Kanno A."/>
            <person name="Yue Z."/>
            <person name="Chen H."/>
            <person name="Li W."/>
            <person name="Chen Y."/>
            <person name="Xu X."/>
            <person name="Zhang Y."/>
            <person name="Luo S."/>
            <person name="Chen H."/>
            <person name="Gao J."/>
            <person name="Mao Z."/>
            <person name="Pires J.C."/>
            <person name="Luo M."/>
            <person name="Kudrna D."/>
            <person name="Wing R.A."/>
            <person name="Meyers B.C."/>
            <person name="Yi K."/>
            <person name="Kong H."/>
            <person name="Lavrijsen P."/>
            <person name="Sunseri F."/>
            <person name="Falavigna A."/>
            <person name="Ye Y."/>
            <person name="Leebens-Mack J.H."/>
            <person name="Chen G."/>
        </authorList>
    </citation>
    <scope>NUCLEOTIDE SEQUENCE [LARGE SCALE GENOMIC DNA]</scope>
    <source>
        <strain evidence="2">cv. DH0086</strain>
    </source>
</reference>
<proteinExistence type="predicted"/>
<feature type="non-terminal residue" evidence="1">
    <location>
        <position position="1"/>
    </location>
</feature>
<gene>
    <name evidence="1" type="ORF">A4U43_C01F22090</name>
</gene>
<dbReference type="Gramene" id="ONK80817">
    <property type="protein sequence ID" value="ONK80817"/>
    <property type="gene ID" value="A4U43_C01F22090"/>
</dbReference>
<organism evidence="1 2">
    <name type="scientific">Asparagus officinalis</name>
    <name type="common">Garden asparagus</name>
    <dbReference type="NCBI Taxonomy" id="4686"/>
    <lineage>
        <taxon>Eukaryota</taxon>
        <taxon>Viridiplantae</taxon>
        <taxon>Streptophyta</taxon>
        <taxon>Embryophyta</taxon>
        <taxon>Tracheophyta</taxon>
        <taxon>Spermatophyta</taxon>
        <taxon>Magnoliopsida</taxon>
        <taxon>Liliopsida</taxon>
        <taxon>Asparagales</taxon>
        <taxon>Asparagaceae</taxon>
        <taxon>Asparagoideae</taxon>
        <taxon>Asparagus</taxon>
    </lineage>
</organism>
<dbReference type="Proteomes" id="UP000243459">
    <property type="component" value="Chromosome 1"/>
</dbReference>
<evidence type="ECO:0000313" key="2">
    <source>
        <dbReference type="Proteomes" id="UP000243459"/>
    </source>
</evidence>
<protein>
    <submittedName>
        <fullName evidence="1">Uncharacterized protein</fullName>
    </submittedName>
</protein>
<dbReference type="EMBL" id="CM007381">
    <property type="protein sequence ID" value="ONK80817.1"/>
    <property type="molecule type" value="Genomic_DNA"/>
</dbReference>
<evidence type="ECO:0000313" key="1">
    <source>
        <dbReference type="EMBL" id="ONK80817.1"/>
    </source>
</evidence>
<dbReference type="AlphaFoldDB" id="A0A5P1FTR3"/>
<keyword evidence="2" id="KW-1185">Reference proteome</keyword>
<accession>A0A5P1FTR3</accession>
<sequence>VTEIDWRSRKLSIKMLLKRTAWKSVPKQYEFKKFVNDNEIIEISSNDDEEEPSIEEYYNDDDEESSFEVNKKVKVKISDTDYVPSEDAPATPEVNVPFAVKIKDEEEAEKLFAKAMEILAAIWKFRQEKKK</sequence>